<evidence type="ECO:0000313" key="2">
    <source>
        <dbReference type="EMBL" id="XCH45323.1"/>
    </source>
</evidence>
<organism evidence="2">
    <name type="scientific">Pseudomonas phage PACT201</name>
    <dbReference type="NCBI Taxonomy" id="3230130"/>
    <lineage>
        <taxon>Viruses</taxon>
    </lineage>
</organism>
<reference evidence="2" key="1">
    <citation type="submission" date="2024-06" db="EMBL/GenBank/DDBJ databases">
        <authorList>
            <person name="Yerushalmy O."/>
            <person name="Alkalay-Oren S."/>
            <person name="Coppenhagn-Glazer S."/>
            <person name="Hazan R."/>
        </authorList>
    </citation>
    <scope>NUCLEOTIDE SEQUENCE</scope>
</reference>
<evidence type="ECO:0000256" key="1">
    <source>
        <dbReference type="SAM" id="MobiDB-lite"/>
    </source>
</evidence>
<dbReference type="EMBL" id="PP931175">
    <property type="protein sequence ID" value="XCH45323.1"/>
    <property type="molecule type" value="Genomic_DNA"/>
</dbReference>
<proteinExistence type="predicted"/>
<feature type="compositionally biased region" description="Basic residues" evidence="1">
    <location>
        <begin position="43"/>
        <end position="60"/>
    </location>
</feature>
<sequence length="60" mass="7009">MTGRVALNLEALVRLAEHLRFEPSEVSPNPGFWNQARQSPRWQSRRLSAKPRTRHSRICL</sequence>
<accession>A0AAU8GSY8</accession>
<feature type="region of interest" description="Disordered" evidence="1">
    <location>
        <begin position="24"/>
        <end position="60"/>
    </location>
</feature>
<name>A0AAU8GSY8_9VIRU</name>
<protein>
    <submittedName>
        <fullName evidence="2">Uncharacterized protein</fullName>
    </submittedName>
</protein>